<keyword evidence="3" id="KW-1185">Reference proteome</keyword>
<dbReference type="InterPro" id="IPR036188">
    <property type="entry name" value="FAD/NAD-bd_sf"/>
</dbReference>
<sequence length="74" mass="7739">MKEEKNTNDSNNKKKIIVLGGGSAGVQAALRAHELGAEVTILESDRIGGTAFNKGPAPVRTLARAARLRADGIL</sequence>
<dbReference type="SUPFAM" id="SSF51905">
    <property type="entry name" value="FAD/NAD(P)-binding domain"/>
    <property type="match status" value="1"/>
</dbReference>
<dbReference type="RefSeq" id="WP_311401850.1">
    <property type="nucleotide sequence ID" value="NZ_JAVRBG010000008.1"/>
</dbReference>
<evidence type="ECO:0000313" key="3">
    <source>
        <dbReference type="Proteomes" id="UP001182991"/>
    </source>
</evidence>
<organism evidence="2 3">
    <name type="scientific">Mesonia ostreae</name>
    <dbReference type="NCBI Taxonomy" id="861110"/>
    <lineage>
        <taxon>Bacteria</taxon>
        <taxon>Pseudomonadati</taxon>
        <taxon>Bacteroidota</taxon>
        <taxon>Flavobacteriia</taxon>
        <taxon>Flavobacteriales</taxon>
        <taxon>Flavobacteriaceae</taxon>
        <taxon>Mesonia</taxon>
    </lineage>
</organism>
<name>A0ABU2KJM4_9FLAO</name>
<dbReference type="EMBL" id="JAVRBG010000008">
    <property type="protein sequence ID" value="MDT0294922.1"/>
    <property type="molecule type" value="Genomic_DNA"/>
</dbReference>
<dbReference type="PANTHER" id="PTHR43014:SF1">
    <property type="entry name" value="NAD(P)H DEHYDROGENASE (QUINONE)"/>
    <property type="match status" value="1"/>
</dbReference>
<evidence type="ECO:0000259" key="1">
    <source>
        <dbReference type="Pfam" id="PF07992"/>
    </source>
</evidence>
<dbReference type="InterPro" id="IPR023753">
    <property type="entry name" value="FAD/NAD-binding_dom"/>
</dbReference>
<accession>A0ABU2KJM4</accession>
<reference evidence="3" key="1">
    <citation type="submission" date="2023-07" db="EMBL/GenBank/DDBJ databases">
        <title>Isolating and identifying novel microbial strains from the Mariana Trench.</title>
        <authorList>
            <person name="Fu H."/>
        </authorList>
    </citation>
    <scope>NUCLEOTIDE SEQUENCE [LARGE SCALE GENOMIC DNA]</scope>
    <source>
        <strain evidence="3">T-y2</strain>
    </source>
</reference>
<proteinExistence type="predicted"/>
<gene>
    <name evidence="2" type="ORF">RLT85_09770</name>
</gene>
<protein>
    <submittedName>
        <fullName evidence="2">FAD-dependent oxidoreductase</fullName>
    </submittedName>
</protein>
<dbReference type="PANTHER" id="PTHR43014">
    <property type="entry name" value="MERCURIC REDUCTASE"/>
    <property type="match status" value="1"/>
</dbReference>
<dbReference type="Pfam" id="PF07992">
    <property type="entry name" value="Pyr_redox_2"/>
    <property type="match status" value="1"/>
</dbReference>
<evidence type="ECO:0000313" key="2">
    <source>
        <dbReference type="EMBL" id="MDT0294922.1"/>
    </source>
</evidence>
<dbReference type="Gene3D" id="3.50.50.60">
    <property type="entry name" value="FAD/NAD(P)-binding domain"/>
    <property type="match status" value="1"/>
</dbReference>
<comment type="caution">
    <text evidence="2">The sequence shown here is derived from an EMBL/GenBank/DDBJ whole genome shotgun (WGS) entry which is preliminary data.</text>
</comment>
<feature type="domain" description="FAD/NAD(P)-binding" evidence="1">
    <location>
        <begin position="14"/>
        <end position="66"/>
    </location>
</feature>
<dbReference type="Proteomes" id="UP001182991">
    <property type="component" value="Unassembled WGS sequence"/>
</dbReference>
<dbReference type="PRINTS" id="PR00411">
    <property type="entry name" value="PNDRDTASEI"/>
</dbReference>